<evidence type="ECO:0000313" key="4">
    <source>
        <dbReference type="EMBL" id="KAL2784813.1"/>
    </source>
</evidence>
<dbReference type="InterPro" id="IPR000571">
    <property type="entry name" value="Znf_CCCH"/>
</dbReference>
<accession>A0ABR4FP52</accession>
<comment type="caution">
    <text evidence="4">The sequence shown here is derived from an EMBL/GenBank/DDBJ whole genome shotgun (WGS) entry which is preliminary data.</text>
</comment>
<sequence length="433" mass="48279">MTVDIAALQQRRSWLCTMEDSKDKFIADLINHLTDLSDNLEAERGEVENQKRLVAAFKEDLSAAKRDVEALQRAQRKLNYVSVLVDGDGMNFLEDLVRDGSSGGRDAARCLIQSVEEHVQKVDPKTDPNTSYKIRVYANVQGLTKAYRDADILRENQDLGAFIQGFNMERTLCDFVDAGNGKECADAKLQAHLAEDMADLHCQRVVFCASADNGYARPDFLGRHRGSRRISLVEGPPFATEMRQLAENFETTTFQRVFMSKKLKPARKVSFGETSTITPPRTPISNYASAAKTSLAQSTTPATAQAINTPTKLLAACFNAKGHRVDRPLRTSSKDTVNALKRKKLCNPFHILGSCPYSNYSNCSHKHGPVLSAQERIDLMSIARLCFCSSGLLCDNPKCIYGHRCPWENCNGQDCRFSEEMHGVDTRIVREIA</sequence>
<evidence type="ECO:0000259" key="3">
    <source>
        <dbReference type="PROSITE" id="PS50103"/>
    </source>
</evidence>
<organism evidence="4 5">
    <name type="scientific">Aspergillus keveii</name>
    <dbReference type="NCBI Taxonomy" id="714993"/>
    <lineage>
        <taxon>Eukaryota</taxon>
        <taxon>Fungi</taxon>
        <taxon>Dikarya</taxon>
        <taxon>Ascomycota</taxon>
        <taxon>Pezizomycotina</taxon>
        <taxon>Eurotiomycetes</taxon>
        <taxon>Eurotiomycetidae</taxon>
        <taxon>Eurotiales</taxon>
        <taxon>Aspergillaceae</taxon>
        <taxon>Aspergillus</taxon>
        <taxon>Aspergillus subgen. Nidulantes</taxon>
    </lineage>
</organism>
<keyword evidence="5" id="KW-1185">Reference proteome</keyword>
<evidence type="ECO:0000313" key="5">
    <source>
        <dbReference type="Proteomes" id="UP001610563"/>
    </source>
</evidence>
<keyword evidence="2" id="KW-0175">Coiled coil</keyword>
<evidence type="ECO:0000256" key="1">
    <source>
        <dbReference type="PROSITE-ProRule" id="PRU00723"/>
    </source>
</evidence>
<name>A0ABR4FP52_9EURO</name>
<keyword evidence="1" id="KW-0479">Metal-binding</keyword>
<keyword evidence="1" id="KW-0862">Zinc</keyword>
<feature type="zinc finger region" description="C3H1-type" evidence="1">
    <location>
        <begin position="340"/>
        <end position="370"/>
    </location>
</feature>
<feature type="coiled-coil region" evidence="2">
    <location>
        <begin position="26"/>
        <end position="74"/>
    </location>
</feature>
<protein>
    <recommendedName>
        <fullName evidence="3">C3H1-type domain-containing protein</fullName>
    </recommendedName>
</protein>
<dbReference type="PROSITE" id="PS50103">
    <property type="entry name" value="ZF_C3H1"/>
    <property type="match status" value="1"/>
</dbReference>
<feature type="domain" description="C3H1-type" evidence="3">
    <location>
        <begin position="340"/>
        <end position="370"/>
    </location>
</feature>
<dbReference type="InterPro" id="IPR057654">
    <property type="entry name" value="Znf-CCCH_tandem"/>
</dbReference>
<gene>
    <name evidence="4" type="ORF">BJX66DRAFT_77548</name>
</gene>
<dbReference type="Pfam" id="PF25543">
    <property type="entry name" value="zf-CCCH_tandem"/>
    <property type="match status" value="1"/>
</dbReference>
<dbReference type="EMBL" id="JBFTWV010000166">
    <property type="protein sequence ID" value="KAL2784813.1"/>
    <property type="molecule type" value="Genomic_DNA"/>
</dbReference>
<dbReference type="InterPro" id="IPR057683">
    <property type="entry name" value="DUF7923"/>
</dbReference>
<dbReference type="PANTHER" id="PTHR37543:SF1">
    <property type="entry name" value="CCCH ZINC FINGER DNA BINDING PROTEIN (AFU_ORTHOLOGUE AFUA_5G12760)"/>
    <property type="match status" value="1"/>
</dbReference>
<evidence type="ECO:0000256" key="2">
    <source>
        <dbReference type="SAM" id="Coils"/>
    </source>
</evidence>
<dbReference type="PANTHER" id="PTHR37543">
    <property type="entry name" value="CCCH ZINC FINGER DNA BINDING PROTEIN (AFU_ORTHOLOGUE AFUA_5G12760)"/>
    <property type="match status" value="1"/>
</dbReference>
<reference evidence="4 5" key="1">
    <citation type="submission" date="2024-07" db="EMBL/GenBank/DDBJ databases">
        <title>Section-level genome sequencing and comparative genomics of Aspergillus sections Usti and Cavernicolus.</title>
        <authorList>
            <consortium name="Lawrence Berkeley National Laboratory"/>
            <person name="Nybo J.L."/>
            <person name="Vesth T.C."/>
            <person name="Theobald S."/>
            <person name="Frisvad J.C."/>
            <person name="Larsen T.O."/>
            <person name="Kjaerboelling I."/>
            <person name="Rothschild-Mancinelli K."/>
            <person name="Lyhne E.K."/>
            <person name="Kogle M.E."/>
            <person name="Barry K."/>
            <person name="Clum A."/>
            <person name="Na H."/>
            <person name="Ledsgaard L."/>
            <person name="Lin J."/>
            <person name="Lipzen A."/>
            <person name="Kuo A."/>
            <person name="Riley R."/>
            <person name="Mondo S."/>
            <person name="Labutti K."/>
            <person name="Haridas S."/>
            <person name="Pangalinan J."/>
            <person name="Salamov A.A."/>
            <person name="Simmons B.A."/>
            <person name="Magnuson J.K."/>
            <person name="Chen J."/>
            <person name="Drula E."/>
            <person name="Henrissat B."/>
            <person name="Wiebenga A."/>
            <person name="Lubbers R.J."/>
            <person name="Gomes A.C."/>
            <person name="Makela M.R."/>
            <person name="Stajich J."/>
            <person name="Grigoriev I.V."/>
            <person name="Mortensen U.H."/>
            <person name="De Vries R.P."/>
            <person name="Baker S.E."/>
            <person name="Andersen M.R."/>
        </authorList>
    </citation>
    <scope>NUCLEOTIDE SEQUENCE [LARGE SCALE GENOMIC DNA]</scope>
    <source>
        <strain evidence="4 5">CBS 209.92</strain>
    </source>
</reference>
<dbReference type="Pfam" id="PF25540">
    <property type="entry name" value="DUF7923"/>
    <property type="match status" value="1"/>
</dbReference>
<keyword evidence="1" id="KW-0863">Zinc-finger</keyword>
<dbReference type="Proteomes" id="UP001610563">
    <property type="component" value="Unassembled WGS sequence"/>
</dbReference>
<proteinExistence type="predicted"/>